<dbReference type="EMBL" id="JANBPW010002994">
    <property type="protein sequence ID" value="KAJ1938985.1"/>
    <property type="molecule type" value="Genomic_DNA"/>
</dbReference>
<organism evidence="1 2">
    <name type="scientific">Linderina macrospora</name>
    <dbReference type="NCBI Taxonomy" id="4868"/>
    <lineage>
        <taxon>Eukaryota</taxon>
        <taxon>Fungi</taxon>
        <taxon>Fungi incertae sedis</taxon>
        <taxon>Zoopagomycota</taxon>
        <taxon>Kickxellomycotina</taxon>
        <taxon>Kickxellomycetes</taxon>
        <taxon>Kickxellales</taxon>
        <taxon>Kickxellaceae</taxon>
        <taxon>Linderina</taxon>
    </lineage>
</organism>
<accession>A0ACC1J653</accession>
<protein>
    <submittedName>
        <fullName evidence="1">Uncharacterized protein</fullName>
    </submittedName>
</protein>
<evidence type="ECO:0000313" key="1">
    <source>
        <dbReference type="EMBL" id="KAJ1938985.1"/>
    </source>
</evidence>
<keyword evidence="2" id="KW-1185">Reference proteome</keyword>
<reference evidence="1" key="1">
    <citation type="submission" date="2022-07" db="EMBL/GenBank/DDBJ databases">
        <title>Phylogenomic reconstructions and comparative analyses of Kickxellomycotina fungi.</title>
        <authorList>
            <person name="Reynolds N.K."/>
            <person name="Stajich J.E."/>
            <person name="Barry K."/>
            <person name="Grigoriev I.V."/>
            <person name="Crous P."/>
            <person name="Smith M.E."/>
        </authorList>
    </citation>
    <scope>NUCLEOTIDE SEQUENCE</scope>
    <source>
        <strain evidence="1">NRRL 5244</strain>
    </source>
</reference>
<name>A0ACC1J653_9FUNG</name>
<gene>
    <name evidence="1" type="ORF">FBU59_004272</name>
</gene>
<proteinExistence type="predicted"/>
<dbReference type="Proteomes" id="UP001150603">
    <property type="component" value="Unassembled WGS sequence"/>
</dbReference>
<comment type="caution">
    <text evidence="1">The sequence shown here is derived from an EMBL/GenBank/DDBJ whole genome shotgun (WGS) entry which is preliminary data.</text>
</comment>
<evidence type="ECO:0000313" key="2">
    <source>
        <dbReference type="Proteomes" id="UP001150603"/>
    </source>
</evidence>
<sequence>MVWMRLGRAIKHGEQPIKTVKQRAVTARAKMQVEECEAQGKDAVSALFGEWQTELFRPPPVTNGKVPRNDYGRLDLFTESMLPEGATHIPHPDAKQLCKDLGIDCVEAVVRFEFRRGISTPIISGVVVPSDAAELLTDALAESTQNKVAQQRAAMERRAVKRWRRLLVALRVRKEVDDTFATRSSLPQGTTFKNKNKGKSIEIASSGTSSDEDEEDPIDTGGGFIL</sequence>